<dbReference type="OrthoDB" id="3768953at2759"/>
<sequence>MASKGNPTTGQLRACFPGAYPQVAHEIVPRNAKDDFDSAIQARGFTDNIQVLGKLMGLDQKSVCQDKTGEPTQLHDEFVWVKDVKNTAAGLCKDAIDIIDKTGISKDGGLAYAYRQFNNAHDEQSSYLHNGRDLLLTMAINFYPPAAIANEQIKELAKGVRDLCSSGVSRLMDSRDGCTSEVSWFVSQKAKYDKHLAAVGGTLSMFFDGSNNHVGMINLGFSEDSN</sequence>
<dbReference type="Proteomes" id="UP000800094">
    <property type="component" value="Unassembled WGS sequence"/>
</dbReference>
<keyword evidence="2" id="KW-1185">Reference proteome</keyword>
<reference evidence="1" key="1">
    <citation type="journal article" date="2020" name="Stud. Mycol.">
        <title>101 Dothideomycetes genomes: a test case for predicting lifestyles and emergence of pathogens.</title>
        <authorList>
            <person name="Haridas S."/>
            <person name="Albert R."/>
            <person name="Binder M."/>
            <person name="Bloem J."/>
            <person name="Labutti K."/>
            <person name="Salamov A."/>
            <person name="Andreopoulos B."/>
            <person name="Baker S."/>
            <person name="Barry K."/>
            <person name="Bills G."/>
            <person name="Bluhm B."/>
            <person name="Cannon C."/>
            <person name="Castanera R."/>
            <person name="Culley D."/>
            <person name="Daum C."/>
            <person name="Ezra D."/>
            <person name="Gonzalez J."/>
            <person name="Henrissat B."/>
            <person name="Kuo A."/>
            <person name="Liang C."/>
            <person name="Lipzen A."/>
            <person name="Lutzoni F."/>
            <person name="Magnuson J."/>
            <person name="Mondo S."/>
            <person name="Nolan M."/>
            <person name="Ohm R."/>
            <person name="Pangilinan J."/>
            <person name="Park H.-J."/>
            <person name="Ramirez L."/>
            <person name="Alfaro M."/>
            <person name="Sun H."/>
            <person name="Tritt A."/>
            <person name="Yoshinaga Y."/>
            <person name="Zwiers L.-H."/>
            <person name="Turgeon B."/>
            <person name="Goodwin S."/>
            <person name="Spatafora J."/>
            <person name="Crous P."/>
            <person name="Grigoriev I."/>
        </authorList>
    </citation>
    <scope>NUCLEOTIDE SEQUENCE</scope>
    <source>
        <strain evidence="1">CBS 122368</strain>
    </source>
</reference>
<dbReference type="AlphaFoldDB" id="A0A6A6I0P8"/>
<evidence type="ECO:0000313" key="1">
    <source>
        <dbReference type="EMBL" id="KAF2243552.1"/>
    </source>
</evidence>
<dbReference type="EMBL" id="ML987205">
    <property type="protein sequence ID" value="KAF2243552.1"/>
    <property type="molecule type" value="Genomic_DNA"/>
</dbReference>
<name>A0A6A6I0P8_9PLEO</name>
<accession>A0A6A6I0P8</accession>
<dbReference type="RefSeq" id="XP_033678556.1">
    <property type="nucleotide sequence ID" value="XM_033833983.1"/>
</dbReference>
<protein>
    <submittedName>
        <fullName evidence="1">Uncharacterized protein</fullName>
    </submittedName>
</protein>
<proteinExistence type="predicted"/>
<dbReference type="GeneID" id="54587313"/>
<gene>
    <name evidence="1" type="ORF">BU26DRAFT_570241</name>
</gene>
<evidence type="ECO:0000313" key="2">
    <source>
        <dbReference type="Proteomes" id="UP000800094"/>
    </source>
</evidence>
<organism evidence="1 2">
    <name type="scientific">Trematosphaeria pertusa</name>
    <dbReference type="NCBI Taxonomy" id="390896"/>
    <lineage>
        <taxon>Eukaryota</taxon>
        <taxon>Fungi</taxon>
        <taxon>Dikarya</taxon>
        <taxon>Ascomycota</taxon>
        <taxon>Pezizomycotina</taxon>
        <taxon>Dothideomycetes</taxon>
        <taxon>Pleosporomycetidae</taxon>
        <taxon>Pleosporales</taxon>
        <taxon>Massarineae</taxon>
        <taxon>Trematosphaeriaceae</taxon>
        <taxon>Trematosphaeria</taxon>
    </lineage>
</organism>